<evidence type="ECO:0000313" key="12">
    <source>
        <dbReference type="EMBL" id="JAG95038.1"/>
    </source>
</evidence>
<dbReference type="InterPro" id="IPR020805">
    <property type="entry name" value="Cell_div_FtsZ_CS"/>
</dbReference>
<dbReference type="GO" id="GO:0032153">
    <property type="term" value="C:cell division site"/>
    <property type="evidence" value="ECO:0007669"/>
    <property type="project" value="TreeGrafter"/>
</dbReference>
<dbReference type="SUPFAM" id="SSF52490">
    <property type="entry name" value="Tubulin nucleotide-binding domain-like"/>
    <property type="match status" value="1"/>
</dbReference>
<evidence type="ECO:0000256" key="3">
    <source>
        <dbReference type="ARBA" id="ARBA00022490"/>
    </source>
</evidence>
<dbReference type="SMART" id="SM00865">
    <property type="entry name" value="Tubulin_C"/>
    <property type="match status" value="1"/>
</dbReference>
<proteinExistence type="inferred from homology"/>
<comment type="similarity">
    <text evidence="2">Belongs to the FtsZ family.</text>
</comment>
<keyword evidence="6" id="KW-0342">GTP-binding</keyword>
<protein>
    <submittedName>
        <fullName evidence="12">Uncharacterized protein</fullName>
    </submittedName>
</protein>
<evidence type="ECO:0000256" key="8">
    <source>
        <dbReference type="ARBA" id="ARBA00023306"/>
    </source>
</evidence>
<dbReference type="PROSITE" id="PS01135">
    <property type="entry name" value="FTSZ_2"/>
    <property type="match status" value="1"/>
</dbReference>
<dbReference type="PRINTS" id="PR00423">
    <property type="entry name" value="CELLDVISFTSZ"/>
</dbReference>
<reference evidence="12" key="1">
    <citation type="submission" date="2015-03" db="EMBL/GenBank/DDBJ databases">
        <title>A transcriptome of Araucaria cunninghamii, an australian fine timber species.</title>
        <authorList>
            <person name="Jing Yi C.J.Y."/>
            <person name="Yin San L.Y.S."/>
            <person name="Abdul Karim S.S."/>
            <person name="Wan Azmi N.N."/>
            <person name="Hercus R.R."/>
            <person name="Croft L.L."/>
        </authorList>
    </citation>
    <scope>NUCLEOTIDE SEQUENCE</scope>
    <source>
        <strain evidence="12">MI0301</strain>
        <tissue evidence="12">Leaf</tissue>
    </source>
</reference>
<evidence type="ECO:0000259" key="10">
    <source>
        <dbReference type="SMART" id="SM00864"/>
    </source>
</evidence>
<dbReference type="FunFam" id="3.40.50.1440:FF:000023">
    <property type="entry name" value="Cell division protein FtsZ"/>
    <property type="match status" value="1"/>
</dbReference>
<dbReference type="GO" id="GO:0003924">
    <property type="term" value="F:GTPase activity"/>
    <property type="evidence" value="ECO:0007669"/>
    <property type="project" value="InterPro"/>
</dbReference>
<dbReference type="InterPro" id="IPR036525">
    <property type="entry name" value="Tubulin/FtsZ_GTPase_sf"/>
</dbReference>
<dbReference type="PANTHER" id="PTHR30314:SF23">
    <property type="entry name" value="PLASTID DIVISION PROTEIN FTSZ"/>
    <property type="match status" value="1"/>
</dbReference>
<dbReference type="Pfam" id="PF12327">
    <property type="entry name" value="FtsZ_C"/>
    <property type="match status" value="1"/>
</dbReference>
<evidence type="ECO:0000256" key="1">
    <source>
        <dbReference type="ARBA" id="ARBA00004496"/>
    </source>
</evidence>
<dbReference type="InterPro" id="IPR000158">
    <property type="entry name" value="Cell_div_FtsZ"/>
</dbReference>
<dbReference type="GO" id="GO:0009507">
    <property type="term" value="C:chloroplast"/>
    <property type="evidence" value="ECO:0007669"/>
    <property type="project" value="TreeGrafter"/>
</dbReference>
<feature type="compositionally biased region" description="Basic and acidic residues" evidence="9">
    <location>
        <begin position="412"/>
        <end position="428"/>
    </location>
</feature>
<evidence type="ECO:0000259" key="11">
    <source>
        <dbReference type="SMART" id="SM00865"/>
    </source>
</evidence>
<dbReference type="Gene3D" id="3.30.1330.20">
    <property type="entry name" value="Tubulin/FtsZ, C-terminal domain"/>
    <property type="match status" value="1"/>
</dbReference>
<sequence length="445" mass="47537">MQCSYQSPPRVLPPLGREKSSSSCNAHLFGGYSGRFRRNLAPFSWGIQTNSAAFWSSNFGGKVSLYNLEVGKNRSRFRSVGVCRSSYEQLRAMESARIKVVGIGGGGNNAVNRMIANGLQGVEFYAINTDAQALLQSVAENTVQIGEKLTRGLGTGGNPELGEQAAEESKEAIIQALEESDLVFITAGMGGGTGSGAAPVVARLSKEAGHLTVGVVTYPFSFEGRRRSVQALEAIEKLQKCVDTLIVIPNDRLLDLVEEQTPLEEAFLLADDVLRQGVQGISDIITIPGLVNVDFADVKAVMSNSGTAMLGVGVSSGKNRAEEAAQQATSAPLIERSIERATGIVYNITGGKDLTLQEVNRVSQVVTSLADQSANIIFGAVVDDRYTGEVHVTIIATGFSQNFQSTIVTDPRGTKQEPPEPKGLEPNRKSSTPAFSRPSGRKWLL</sequence>
<dbReference type="PROSITE" id="PS00227">
    <property type="entry name" value="TUBULIN"/>
    <property type="match status" value="1"/>
</dbReference>
<dbReference type="GO" id="GO:0007017">
    <property type="term" value="P:microtubule-based process"/>
    <property type="evidence" value="ECO:0007669"/>
    <property type="project" value="InterPro"/>
</dbReference>
<dbReference type="GO" id="GO:0051301">
    <property type="term" value="P:cell division"/>
    <property type="evidence" value="ECO:0007669"/>
    <property type="project" value="UniProtKB-KW"/>
</dbReference>
<keyword evidence="7" id="KW-0717">Septation</keyword>
<dbReference type="SUPFAM" id="SSF55307">
    <property type="entry name" value="Tubulin C-terminal domain-like"/>
    <property type="match status" value="1"/>
</dbReference>
<dbReference type="InterPro" id="IPR045061">
    <property type="entry name" value="FtsZ/CetZ"/>
</dbReference>
<feature type="domain" description="Tubulin/FtsZ 2-layer sandwich" evidence="11">
    <location>
        <begin position="291"/>
        <end position="408"/>
    </location>
</feature>
<dbReference type="Gene3D" id="3.40.50.1440">
    <property type="entry name" value="Tubulin/FtsZ, GTPase domain"/>
    <property type="match status" value="1"/>
</dbReference>
<feature type="region of interest" description="Disordered" evidence="9">
    <location>
        <begin position="406"/>
        <end position="445"/>
    </location>
</feature>
<evidence type="ECO:0000256" key="7">
    <source>
        <dbReference type="ARBA" id="ARBA00023210"/>
    </source>
</evidence>
<dbReference type="InterPro" id="IPR003008">
    <property type="entry name" value="Tubulin_FtsZ_GTPase"/>
</dbReference>
<evidence type="ECO:0000256" key="4">
    <source>
        <dbReference type="ARBA" id="ARBA00022618"/>
    </source>
</evidence>
<dbReference type="InterPro" id="IPR017975">
    <property type="entry name" value="Tubulin_CS"/>
</dbReference>
<organism evidence="12">
    <name type="scientific">Araucaria cunninghamii</name>
    <name type="common">Hoop pine</name>
    <name type="synonym">Moreton Bay pine</name>
    <dbReference type="NCBI Taxonomy" id="56994"/>
    <lineage>
        <taxon>Eukaryota</taxon>
        <taxon>Viridiplantae</taxon>
        <taxon>Streptophyta</taxon>
        <taxon>Embryophyta</taxon>
        <taxon>Tracheophyta</taxon>
        <taxon>Spermatophyta</taxon>
        <taxon>Pinopsida</taxon>
        <taxon>Pinidae</taxon>
        <taxon>Conifers II</taxon>
        <taxon>Araucariales</taxon>
        <taxon>Araucariaceae</taxon>
        <taxon>Araucaria</taxon>
    </lineage>
</organism>
<keyword evidence="4" id="KW-0132">Cell division</keyword>
<keyword evidence="3" id="KW-0963">Cytoplasm</keyword>
<keyword evidence="8" id="KW-0131">Cell cycle</keyword>
<dbReference type="CDD" id="cd02201">
    <property type="entry name" value="FtsZ_type1"/>
    <property type="match status" value="1"/>
</dbReference>
<dbReference type="AlphaFoldDB" id="A0A0D6QYF5"/>
<dbReference type="NCBIfam" id="TIGR00065">
    <property type="entry name" value="ftsZ"/>
    <property type="match status" value="1"/>
</dbReference>
<dbReference type="Pfam" id="PF00091">
    <property type="entry name" value="Tubulin"/>
    <property type="match status" value="1"/>
</dbReference>
<evidence type="ECO:0000256" key="6">
    <source>
        <dbReference type="ARBA" id="ARBA00023134"/>
    </source>
</evidence>
<dbReference type="HAMAP" id="MF_00909">
    <property type="entry name" value="FtsZ"/>
    <property type="match status" value="1"/>
</dbReference>
<feature type="domain" description="Tubulin/FtsZ GTPase" evidence="10">
    <location>
        <begin position="97"/>
        <end position="289"/>
    </location>
</feature>
<dbReference type="PROSITE" id="PS01134">
    <property type="entry name" value="FTSZ_1"/>
    <property type="match status" value="1"/>
</dbReference>
<dbReference type="InterPro" id="IPR008280">
    <property type="entry name" value="Tub_FtsZ_C"/>
</dbReference>
<dbReference type="GO" id="GO:0005525">
    <property type="term" value="F:GTP binding"/>
    <property type="evidence" value="ECO:0007669"/>
    <property type="project" value="UniProtKB-KW"/>
</dbReference>
<dbReference type="EMBL" id="GCKF01041703">
    <property type="protein sequence ID" value="JAG95038.1"/>
    <property type="molecule type" value="Transcribed_RNA"/>
</dbReference>
<dbReference type="PANTHER" id="PTHR30314">
    <property type="entry name" value="CELL DIVISION PROTEIN FTSZ-RELATED"/>
    <property type="match status" value="1"/>
</dbReference>
<accession>A0A0D6QYF5</accession>
<feature type="region of interest" description="Disordered" evidence="9">
    <location>
        <begin position="1"/>
        <end position="21"/>
    </location>
</feature>
<evidence type="ECO:0000256" key="5">
    <source>
        <dbReference type="ARBA" id="ARBA00022741"/>
    </source>
</evidence>
<dbReference type="GO" id="GO:0005874">
    <property type="term" value="C:microtubule"/>
    <property type="evidence" value="ECO:0007669"/>
    <property type="project" value="InterPro"/>
</dbReference>
<comment type="subcellular location">
    <subcellularLocation>
        <location evidence="1">Cytoplasm</location>
    </subcellularLocation>
</comment>
<dbReference type="InterPro" id="IPR024757">
    <property type="entry name" value="FtsZ_C"/>
</dbReference>
<keyword evidence="5" id="KW-0547">Nucleotide-binding</keyword>
<dbReference type="GO" id="GO:0010020">
    <property type="term" value="P:chloroplast fission"/>
    <property type="evidence" value="ECO:0007669"/>
    <property type="project" value="TreeGrafter"/>
</dbReference>
<dbReference type="SMART" id="SM00864">
    <property type="entry name" value="Tubulin"/>
    <property type="match status" value="1"/>
</dbReference>
<evidence type="ECO:0000256" key="9">
    <source>
        <dbReference type="SAM" id="MobiDB-lite"/>
    </source>
</evidence>
<evidence type="ECO:0000256" key="2">
    <source>
        <dbReference type="ARBA" id="ARBA00009690"/>
    </source>
</evidence>
<dbReference type="FunFam" id="3.30.1330.20:FF:000010">
    <property type="entry name" value="Cell division protein FtsZ 1, chloroplastic"/>
    <property type="match status" value="1"/>
</dbReference>
<dbReference type="InterPro" id="IPR018316">
    <property type="entry name" value="Tubulin/FtsZ_2-layer-sand-dom"/>
</dbReference>
<dbReference type="InterPro" id="IPR037103">
    <property type="entry name" value="Tubulin/FtsZ-like_C"/>
</dbReference>
<name>A0A0D6QYF5_ARACU</name>